<evidence type="ECO:0000313" key="2">
    <source>
        <dbReference type="Proteomes" id="UP000230607"/>
    </source>
</evidence>
<reference evidence="2" key="1">
    <citation type="submission" date="2017-03" db="EMBL/GenBank/DDBJ databases">
        <authorList>
            <person name="Herbold C."/>
        </authorList>
    </citation>
    <scope>NUCLEOTIDE SEQUENCE [LARGE SCALE GENOMIC DNA]</scope>
</reference>
<protein>
    <submittedName>
        <fullName evidence="1">Uncharacterized protein</fullName>
    </submittedName>
</protein>
<accession>A0A2H1FID5</accession>
<dbReference type="EMBL" id="LT841358">
    <property type="protein sequence ID" value="SMH72538.1"/>
    <property type="molecule type" value="Genomic_DNA"/>
</dbReference>
<name>A0A2H1FID5_9ARCH</name>
<proteinExistence type="predicted"/>
<dbReference type="AlphaFoldDB" id="A0A2H1FID5"/>
<organism evidence="1 2">
    <name type="scientific">Candidatus Nitrosotalea okcheonensis</name>
    <dbReference type="NCBI Taxonomy" id="1903276"/>
    <lineage>
        <taxon>Archaea</taxon>
        <taxon>Nitrososphaerota</taxon>
        <taxon>Nitrososphaeria</taxon>
        <taxon>Nitrosotaleales</taxon>
        <taxon>Nitrosotaleaceae</taxon>
        <taxon>Nitrosotalea</taxon>
    </lineage>
</organism>
<evidence type="ECO:0000313" key="1">
    <source>
        <dbReference type="EMBL" id="SMH72538.1"/>
    </source>
</evidence>
<dbReference type="Proteomes" id="UP000230607">
    <property type="component" value="Chromosome 1"/>
</dbReference>
<gene>
    <name evidence="1" type="ORF">NCS_30378</name>
</gene>
<keyword evidence="2" id="KW-1185">Reference proteome</keyword>
<sequence length="40" mass="4486">MMIIDMQRPADEKKPTVSLGIPENESIVDAERDLDELAKS</sequence>